<dbReference type="RefSeq" id="XP_002678097.1">
    <property type="nucleotide sequence ID" value="XM_002678051.1"/>
</dbReference>
<feature type="compositionally biased region" description="Low complexity" evidence="1">
    <location>
        <begin position="298"/>
        <end position="311"/>
    </location>
</feature>
<feature type="compositionally biased region" description="Polar residues" evidence="1">
    <location>
        <begin position="251"/>
        <end position="267"/>
    </location>
</feature>
<feature type="compositionally biased region" description="Polar residues" evidence="1">
    <location>
        <begin position="312"/>
        <end position="321"/>
    </location>
</feature>
<feature type="region of interest" description="Disordered" evidence="1">
    <location>
        <begin position="418"/>
        <end position="440"/>
    </location>
</feature>
<evidence type="ECO:0000313" key="2">
    <source>
        <dbReference type="EMBL" id="EFC45353.1"/>
    </source>
</evidence>
<dbReference type="AlphaFoldDB" id="D2VCR2"/>
<keyword evidence="3" id="KW-1185">Reference proteome</keyword>
<feature type="compositionally biased region" description="Polar residues" evidence="1">
    <location>
        <begin position="275"/>
        <end position="284"/>
    </location>
</feature>
<dbReference type="STRING" id="5762.D2VCR2"/>
<feature type="compositionally biased region" description="Basic and acidic residues" evidence="1">
    <location>
        <begin position="418"/>
        <end position="428"/>
    </location>
</feature>
<dbReference type="VEuPathDB" id="AmoebaDB:NAEGRDRAFT_66663"/>
<evidence type="ECO:0000313" key="3">
    <source>
        <dbReference type="Proteomes" id="UP000006671"/>
    </source>
</evidence>
<dbReference type="InParanoid" id="D2VCR2"/>
<organism evidence="3">
    <name type="scientific">Naegleria gruberi</name>
    <name type="common">Amoeba</name>
    <dbReference type="NCBI Taxonomy" id="5762"/>
    <lineage>
        <taxon>Eukaryota</taxon>
        <taxon>Discoba</taxon>
        <taxon>Heterolobosea</taxon>
        <taxon>Tetramitia</taxon>
        <taxon>Eutetramitia</taxon>
        <taxon>Vahlkampfiidae</taxon>
        <taxon>Naegleria</taxon>
    </lineage>
</organism>
<name>D2VCR2_NAEGR</name>
<gene>
    <name evidence="2" type="ORF">NAEGRDRAFT_66663</name>
</gene>
<feature type="compositionally biased region" description="Polar residues" evidence="1">
    <location>
        <begin position="131"/>
        <end position="142"/>
    </location>
</feature>
<feature type="region of interest" description="Disordered" evidence="1">
    <location>
        <begin position="131"/>
        <end position="321"/>
    </location>
</feature>
<dbReference type="KEGG" id="ngr:NAEGRDRAFT_66663"/>
<feature type="compositionally biased region" description="Polar residues" evidence="1">
    <location>
        <begin position="166"/>
        <end position="183"/>
    </location>
</feature>
<accession>D2VCR2</accession>
<proteinExistence type="predicted"/>
<dbReference type="GeneID" id="8852938"/>
<feature type="compositionally biased region" description="Basic and acidic residues" evidence="1">
    <location>
        <begin position="143"/>
        <end position="152"/>
    </location>
</feature>
<evidence type="ECO:0000256" key="1">
    <source>
        <dbReference type="SAM" id="MobiDB-lite"/>
    </source>
</evidence>
<protein>
    <submittedName>
        <fullName evidence="2">Predicted protein</fullName>
    </submittedName>
</protein>
<dbReference type="EMBL" id="GG738863">
    <property type="protein sequence ID" value="EFC45353.1"/>
    <property type="molecule type" value="Genomic_DNA"/>
</dbReference>
<sequence>MLVKNNISDETSDEKYLNSMRNVLELVLSNNSIKTISASFKKVWYQLLLKSTSDHEVCGLYKILCWILTYTKSNQQLAEFHKSLIADFHPDFYNTTSRYVKQIGSDRWRSFNDDQYEVILMLDGKVPSQTSNVKLKQTPIKSESNKAKEEPPKSQQDPSKVKNEKVSSNYTNDTPQPSHTNRMPSLKAALAQSSTVKPEKTAAPSKSQPSKVENLKQEKMIPPKTSIPQVKPEKTVQKESIPQVKPEKVAQSKQVSKPNNIETNTSKIPLKSERLNNSTMSSPSKPKIKPATPRKVLTTPPIQNTQPIPTNRTPVKQTSVTKPRMMSAFSQDEESPTTKKRERKWRKEHNEKLMDYLSNRPHLANNSFFESDKLMQQFIESYDFAVPLSIPTLAKRKYKYDQFFNAIMQATQTVIKAEKANTNKRKDPPSSSSTAKRHKM</sequence>
<dbReference type="Proteomes" id="UP000006671">
    <property type="component" value="Unassembled WGS sequence"/>
</dbReference>
<reference evidence="2 3" key="1">
    <citation type="journal article" date="2010" name="Cell">
        <title>The genome of Naegleria gruberi illuminates early eukaryotic versatility.</title>
        <authorList>
            <person name="Fritz-Laylin L.K."/>
            <person name="Prochnik S.E."/>
            <person name="Ginger M.L."/>
            <person name="Dacks J.B."/>
            <person name="Carpenter M.L."/>
            <person name="Field M.C."/>
            <person name="Kuo A."/>
            <person name="Paredez A."/>
            <person name="Chapman J."/>
            <person name="Pham J."/>
            <person name="Shu S."/>
            <person name="Neupane R."/>
            <person name="Cipriano M."/>
            <person name="Mancuso J."/>
            <person name="Tu H."/>
            <person name="Salamov A."/>
            <person name="Lindquist E."/>
            <person name="Shapiro H."/>
            <person name="Lucas S."/>
            <person name="Grigoriev I.V."/>
            <person name="Cande W.Z."/>
            <person name="Fulton C."/>
            <person name="Rokhsar D.S."/>
            <person name="Dawson S.C."/>
        </authorList>
    </citation>
    <scope>NUCLEOTIDE SEQUENCE [LARGE SCALE GENOMIC DNA]</scope>
    <source>
        <strain evidence="2 3">NEG-M</strain>
    </source>
</reference>